<evidence type="ECO:0000313" key="10">
    <source>
        <dbReference type="EMBL" id="MBK6089396.1"/>
    </source>
</evidence>
<evidence type="ECO:0000256" key="5">
    <source>
        <dbReference type="SAM" id="MobiDB-lite"/>
    </source>
</evidence>
<feature type="signal peptide" evidence="7">
    <location>
        <begin position="1"/>
        <end position="22"/>
    </location>
</feature>
<evidence type="ECO:0000259" key="8">
    <source>
        <dbReference type="Pfam" id="PF00877"/>
    </source>
</evidence>
<dbReference type="Gene3D" id="3.90.1720.10">
    <property type="entry name" value="endopeptidase domain like (from Nostoc punctiforme)"/>
    <property type="match status" value="1"/>
</dbReference>
<dbReference type="GO" id="GO:0008234">
    <property type="term" value="F:cysteine-type peptidase activity"/>
    <property type="evidence" value="ECO:0007669"/>
    <property type="project" value="UniProtKB-KW"/>
</dbReference>
<dbReference type="AlphaFoldDB" id="A0A934WT06"/>
<dbReference type="InterPro" id="IPR036366">
    <property type="entry name" value="PGBDSf"/>
</dbReference>
<dbReference type="InterPro" id="IPR038765">
    <property type="entry name" value="Papain-like_cys_pep_sf"/>
</dbReference>
<feature type="domain" description="NlpC/P60" evidence="8">
    <location>
        <begin position="48"/>
        <end position="130"/>
    </location>
</feature>
<feature type="compositionally biased region" description="Low complexity" evidence="5">
    <location>
        <begin position="192"/>
        <end position="221"/>
    </location>
</feature>
<dbReference type="Pfam" id="PF01471">
    <property type="entry name" value="PG_binding_1"/>
    <property type="match status" value="2"/>
</dbReference>
<feature type="region of interest" description="Disordered" evidence="5">
    <location>
        <begin position="276"/>
        <end position="339"/>
    </location>
</feature>
<dbReference type="GO" id="GO:0006508">
    <property type="term" value="P:proteolysis"/>
    <property type="evidence" value="ECO:0007669"/>
    <property type="project" value="UniProtKB-KW"/>
</dbReference>
<evidence type="ECO:0000256" key="3">
    <source>
        <dbReference type="ARBA" id="ARBA00022801"/>
    </source>
</evidence>
<dbReference type="InterPro" id="IPR000064">
    <property type="entry name" value="NLP_P60_dom"/>
</dbReference>
<dbReference type="EMBL" id="JAEQMG010000131">
    <property type="protein sequence ID" value="MBK6089396.1"/>
    <property type="molecule type" value="Genomic_DNA"/>
</dbReference>
<dbReference type="SUPFAM" id="SSF69360">
    <property type="entry name" value="Cell wall binding repeat"/>
    <property type="match status" value="1"/>
</dbReference>
<dbReference type="Gene3D" id="1.10.101.10">
    <property type="entry name" value="PGBD-like superfamily/PGBD"/>
    <property type="match status" value="2"/>
</dbReference>
<keyword evidence="6" id="KW-0472">Membrane</keyword>
<keyword evidence="6" id="KW-1133">Transmembrane helix</keyword>
<keyword evidence="2" id="KW-0645">Protease</keyword>
<dbReference type="SUPFAM" id="SSF54001">
    <property type="entry name" value="Cysteine proteinases"/>
    <property type="match status" value="1"/>
</dbReference>
<feature type="region of interest" description="Disordered" evidence="5">
    <location>
        <begin position="190"/>
        <end position="221"/>
    </location>
</feature>
<dbReference type="SUPFAM" id="SSF47090">
    <property type="entry name" value="PGBD-like"/>
    <property type="match status" value="2"/>
</dbReference>
<dbReference type="Pfam" id="PF00877">
    <property type="entry name" value="NLPC_P60"/>
    <property type="match status" value="1"/>
</dbReference>
<feature type="compositionally biased region" description="Acidic residues" evidence="5">
    <location>
        <begin position="330"/>
        <end position="339"/>
    </location>
</feature>
<evidence type="ECO:0000256" key="4">
    <source>
        <dbReference type="ARBA" id="ARBA00022807"/>
    </source>
</evidence>
<comment type="caution">
    <text evidence="10">The sequence shown here is derived from an EMBL/GenBank/DDBJ whole genome shotgun (WGS) entry which is preliminary data.</text>
</comment>
<keyword evidence="3" id="KW-0378">Hydrolase</keyword>
<dbReference type="Proteomes" id="UP000633365">
    <property type="component" value="Unassembled WGS sequence"/>
</dbReference>
<name>A0A934WT06_9FIRM</name>
<feature type="chain" id="PRO_5038810424" evidence="7">
    <location>
        <begin position="23"/>
        <end position="550"/>
    </location>
</feature>
<reference evidence="10" key="1">
    <citation type="submission" date="2021-01" db="EMBL/GenBank/DDBJ databases">
        <title>Genome public.</title>
        <authorList>
            <person name="Liu C."/>
            <person name="Sun Q."/>
        </authorList>
    </citation>
    <scope>NUCLEOTIDE SEQUENCE</scope>
    <source>
        <strain evidence="10">M6</strain>
    </source>
</reference>
<evidence type="ECO:0000259" key="9">
    <source>
        <dbReference type="Pfam" id="PF01471"/>
    </source>
</evidence>
<feature type="transmembrane region" description="Helical" evidence="6">
    <location>
        <begin position="509"/>
        <end position="528"/>
    </location>
</feature>
<comment type="similarity">
    <text evidence="1">Belongs to the peptidase C40 family.</text>
</comment>
<evidence type="ECO:0000313" key="11">
    <source>
        <dbReference type="Proteomes" id="UP000633365"/>
    </source>
</evidence>
<gene>
    <name evidence="10" type="ORF">JKK62_12220</name>
</gene>
<keyword evidence="7" id="KW-0732">Signal</keyword>
<feature type="domain" description="Peptidoglycan binding-like" evidence="9">
    <location>
        <begin position="224"/>
        <end position="274"/>
    </location>
</feature>
<dbReference type="InterPro" id="IPR002477">
    <property type="entry name" value="Peptidoglycan-bd-like"/>
</dbReference>
<keyword evidence="4" id="KW-0788">Thiol protease</keyword>
<protein>
    <submittedName>
        <fullName evidence="10">Peptidoglycan-binding protein</fullName>
    </submittedName>
</protein>
<evidence type="ECO:0000256" key="2">
    <source>
        <dbReference type="ARBA" id="ARBA00022670"/>
    </source>
</evidence>
<keyword evidence="6" id="KW-0812">Transmembrane</keyword>
<evidence type="ECO:0000256" key="6">
    <source>
        <dbReference type="SAM" id="Phobius"/>
    </source>
</evidence>
<sequence>MHRIKKLTAVILSTLTVSSVCVFGGLNASASGTGAGLAEYCLNAYDEGWSYVWGGTTPGAVDCSGLIWSYCGGNRMSMLSDAQENGRDWGYVSNGVPRVHGLGLSRPGHVGVYIEDGMEVDARGDEYGVCYQEIGGWNNWDCWFKLTAVTYPENGWEEFNGNYYYYEDGEYIVNTSREIDGTTYYFDSKGHSGTTPTDTSATVSSSSNSGSSKSSTSLLRYGSSGNEVEKIQKRLSELGFYDGAIDGDFGRVTEQAYRAFQEAAGVTVDGISGSDREVLYSDEAPRANVKNESEDKTEDKTEEAAADTADNDKDTDEVGAPEEEKKADETVEAAEGQETEVEFEVKPALPVEGDFTDAVYEMQAQLAKLGYFGIEPTGFYGDYTADAIKAFQLCNGLDVTGQMDEATVAAMNSDDVVYNPNVLSVLNEEVAGPVYAAADSDDSVAAPATADSASAFAAGNSNGNGSGNALASSSNTVDKTNKAADKALQGAASAVPEGQTAQIKRAANIWIWLVLTIIVISAVALIFLRKTTRKPRTAKMSTKAALNTRW</sequence>
<dbReference type="Gene3D" id="2.10.270.10">
    <property type="entry name" value="Cholin Binding"/>
    <property type="match status" value="1"/>
</dbReference>
<keyword evidence="11" id="KW-1185">Reference proteome</keyword>
<dbReference type="InterPro" id="IPR036365">
    <property type="entry name" value="PGBD-like_sf"/>
</dbReference>
<accession>A0A934WT06</accession>
<evidence type="ECO:0000256" key="7">
    <source>
        <dbReference type="SAM" id="SignalP"/>
    </source>
</evidence>
<organism evidence="10 11">
    <name type="scientific">Ruminococcus difficilis</name>
    <dbReference type="NCBI Taxonomy" id="2763069"/>
    <lineage>
        <taxon>Bacteria</taxon>
        <taxon>Bacillati</taxon>
        <taxon>Bacillota</taxon>
        <taxon>Clostridia</taxon>
        <taxon>Eubacteriales</taxon>
        <taxon>Oscillospiraceae</taxon>
        <taxon>Ruminococcus</taxon>
    </lineage>
</organism>
<evidence type="ECO:0000256" key="1">
    <source>
        <dbReference type="ARBA" id="ARBA00007074"/>
    </source>
</evidence>
<feature type="domain" description="Peptidoglycan binding-like" evidence="9">
    <location>
        <begin position="357"/>
        <end position="411"/>
    </location>
</feature>
<feature type="compositionally biased region" description="Basic and acidic residues" evidence="5">
    <location>
        <begin position="276"/>
        <end position="303"/>
    </location>
</feature>
<proteinExistence type="inferred from homology"/>